<evidence type="ECO:0000256" key="2">
    <source>
        <dbReference type="ARBA" id="ARBA00012438"/>
    </source>
</evidence>
<keyword evidence="10" id="KW-0472">Membrane</keyword>
<keyword evidence="10" id="KW-1133">Transmembrane helix</keyword>
<dbReference type="InterPro" id="IPR036097">
    <property type="entry name" value="HisK_dim/P_sf"/>
</dbReference>
<dbReference type="PRINTS" id="PR00344">
    <property type="entry name" value="BCTRLSENSOR"/>
</dbReference>
<dbReference type="SUPFAM" id="SSF47384">
    <property type="entry name" value="Homodimeric domain of signal transducing histidine kinase"/>
    <property type="match status" value="1"/>
</dbReference>
<dbReference type="EC" id="2.7.13.3" evidence="2"/>
<dbReference type="InterPro" id="IPR003594">
    <property type="entry name" value="HATPase_dom"/>
</dbReference>
<dbReference type="InterPro" id="IPR005467">
    <property type="entry name" value="His_kinase_dom"/>
</dbReference>
<dbReference type="AlphaFoldDB" id="A0A4Q7YW13"/>
<keyword evidence="4" id="KW-0808">Transferase</keyword>
<dbReference type="Gene3D" id="3.30.565.10">
    <property type="entry name" value="Histidine kinase-like ATPase, C-terminal domain"/>
    <property type="match status" value="1"/>
</dbReference>
<evidence type="ECO:0000256" key="10">
    <source>
        <dbReference type="SAM" id="Phobius"/>
    </source>
</evidence>
<dbReference type="CDD" id="cd00082">
    <property type="entry name" value="HisKA"/>
    <property type="match status" value="1"/>
</dbReference>
<proteinExistence type="predicted"/>
<dbReference type="GO" id="GO:0005524">
    <property type="term" value="F:ATP binding"/>
    <property type="evidence" value="ECO:0007669"/>
    <property type="project" value="UniProtKB-KW"/>
</dbReference>
<keyword evidence="9" id="KW-0175">Coiled coil</keyword>
<evidence type="ECO:0000256" key="8">
    <source>
        <dbReference type="ARBA" id="ARBA00023012"/>
    </source>
</evidence>
<evidence type="ECO:0000256" key="1">
    <source>
        <dbReference type="ARBA" id="ARBA00000085"/>
    </source>
</evidence>
<dbReference type="SMART" id="SM00388">
    <property type="entry name" value="HisKA"/>
    <property type="match status" value="1"/>
</dbReference>
<keyword evidence="13" id="KW-1185">Reference proteome</keyword>
<gene>
    <name evidence="12" type="ORF">BDD14_3638</name>
</gene>
<dbReference type="SUPFAM" id="SSF55874">
    <property type="entry name" value="ATPase domain of HSP90 chaperone/DNA topoisomerase II/histidine kinase"/>
    <property type="match status" value="1"/>
</dbReference>
<evidence type="ECO:0000313" key="12">
    <source>
        <dbReference type="EMBL" id="RZU42092.1"/>
    </source>
</evidence>
<feature type="coiled-coil region" evidence="9">
    <location>
        <begin position="160"/>
        <end position="187"/>
    </location>
</feature>
<evidence type="ECO:0000256" key="5">
    <source>
        <dbReference type="ARBA" id="ARBA00022741"/>
    </source>
</evidence>
<evidence type="ECO:0000256" key="3">
    <source>
        <dbReference type="ARBA" id="ARBA00022553"/>
    </source>
</evidence>
<comment type="caution">
    <text evidence="12">The sequence shown here is derived from an EMBL/GenBank/DDBJ whole genome shotgun (WGS) entry which is preliminary data.</text>
</comment>
<dbReference type="SMART" id="SM00387">
    <property type="entry name" value="HATPase_c"/>
    <property type="match status" value="1"/>
</dbReference>
<evidence type="ECO:0000313" key="13">
    <source>
        <dbReference type="Proteomes" id="UP000292958"/>
    </source>
</evidence>
<evidence type="ECO:0000256" key="4">
    <source>
        <dbReference type="ARBA" id="ARBA00022679"/>
    </source>
</evidence>
<dbReference type="GO" id="GO:0000155">
    <property type="term" value="F:phosphorelay sensor kinase activity"/>
    <property type="evidence" value="ECO:0007669"/>
    <property type="project" value="InterPro"/>
</dbReference>
<evidence type="ECO:0000256" key="9">
    <source>
        <dbReference type="SAM" id="Coils"/>
    </source>
</evidence>
<accession>A0A4Q7YW13</accession>
<dbReference type="InterPro" id="IPR004358">
    <property type="entry name" value="Sig_transdc_His_kin-like_C"/>
</dbReference>
<evidence type="ECO:0000256" key="7">
    <source>
        <dbReference type="ARBA" id="ARBA00022840"/>
    </source>
</evidence>
<dbReference type="PROSITE" id="PS50109">
    <property type="entry name" value="HIS_KIN"/>
    <property type="match status" value="1"/>
</dbReference>
<feature type="domain" description="Histidine kinase" evidence="11">
    <location>
        <begin position="199"/>
        <end position="406"/>
    </location>
</feature>
<dbReference type="InterPro" id="IPR036890">
    <property type="entry name" value="HATPase_C_sf"/>
</dbReference>
<keyword evidence="7" id="KW-0067">ATP-binding</keyword>
<dbReference type="Proteomes" id="UP000292958">
    <property type="component" value="Unassembled WGS sequence"/>
</dbReference>
<keyword evidence="8" id="KW-0902">Two-component regulatory system</keyword>
<name>A0A4Q7YW13_9BACT</name>
<keyword evidence="10" id="KW-0812">Transmembrane</keyword>
<protein>
    <recommendedName>
        <fullName evidence="2">histidine kinase</fullName>
        <ecNumber evidence="2">2.7.13.3</ecNumber>
    </recommendedName>
</protein>
<keyword evidence="5" id="KW-0547">Nucleotide-binding</keyword>
<dbReference type="CDD" id="cd00075">
    <property type="entry name" value="HATPase"/>
    <property type="match status" value="1"/>
</dbReference>
<sequence>MEIELHPFPLMHTWFSSTVTVTRLPPLLERTEAAAWDNNEMGHVPPSLKVLRLQRVKAAGIAAMIVLLALTTWFTSPRAVALHNVLHHLNFLPFMMAGMLFGWRGAVKALLFGILMQAPIIARHWARWPMDAQDQLLELAIFGSAGIIAGLLADRERVQRLRVESTKRELENVYTELRENVEKMKKTERLSAAGQLAASLAHEIRNPLASISGAAGILKRGNASPDNRQECLGILEKESQRLNKLLTNFLDFARPRLPRYQRVDPAALVHSVTVLARHTAMRQQVAILDDLPQQLPVIDCDAEQMKQVLLNVVLNAIQATHGGGSVIVRAFAKGTNLCIEVSDEGCGISPQEIDRMFEPFFTTKESGTGLGLAVAANIVEQHGGWLRASNNSAGGMTFRLELPLERTQKTVGAR</sequence>
<feature type="transmembrane region" description="Helical" evidence="10">
    <location>
        <begin position="136"/>
        <end position="153"/>
    </location>
</feature>
<dbReference type="Pfam" id="PF00512">
    <property type="entry name" value="HisKA"/>
    <property type="match status" value="1"/>
</dbReference>
<feature type="transmembrane region" description="Helical" evidence="10">
    <location>
        <begin position="94"/>
        <end position="115"/>
    </location>
</feature>
<evidence type="ECO:0000259" key="11">
    <source>
        <dbReference type="PROSITE" id="PS50109"/>
    </source>
</evidence>
<evidence type="ECO:0000256" key="6">
    <source>
        <dbReference type="ARBA" id="ARBA00022777"/>
    </source>
</evidence>
<dbReference type="PANTHER" id="PTHR43065">
    <property type="entry name" value="SENSOR HISTIDINE KINASE"/>
    <property type="match status" value="1"/>
</dbReference>
<dbReference type="Gene3D" id="1.10.287.130">
    <property type="match status" value="1"/>
</dbReference>
<dbReference type="EMBL" id="SHKW01000001">
    <property type="protein sequence ID" value="RZU42092.1"/>
    <property type="molecule type" value="Genomic_DNA"/>
</dbReference>
<dbReference type="Pfam" id="PF02518">
    <property type="entry name" value="HATPase_c"/>
    <property type="match status" value="1"/>
</dbReference>
<feature type="transmembrane region" description="Helical" evidence="10">
    <location>
        <begin position="56"/>
        <end position="74"/>
    </location>
</feature>
<reference evidence="12 13" key="1">
    <citation type="submission" date="2019-02" db="EMBL/GenBank/DDBJ databases">
        <title>Genomic Encyclopedia of Archaeal and Bacterial Type Strains, Phase II (KMG-II): from individual species to whole genera.</title>
        <authorList>
            <person name="Goeker M."/>
        </authorList>
    </citation>
    <scope>NUCLEOTIDE SEQUENCE [LARGE SCALE GENOMIC DNA]</scope>
    <source>
        <strain evidence="12 13">DSM 18101</strain>
    </source>
</reference>
<comment type="catalytic activity">
    <reaction evidence="1">
        <text>ATP + protein L-histidine = ADP + protein N-phospho-L-histidine.</text>
        <dbReference type="EC" id="2.7.13.3"/>
    </reaction>
</comment>
<dbReference type="InterPro" id="IPR003661">
    <property type="entry name" value="HisK_dim/P_dom"/>
</dbReference>
<keyword evidence="3" id="KW-0597">Phosphoprotein</keyword>
<organism evidence="12 13">
    <name type="scientific">Edaphobacter modestus</name>
    <dbReference type="NCBI Taxonomy" id="388466"/>
    <lineage>
        <taxon>Bacteria</taxon>
        <taxon>Pseudomonadati</taxon>
        <taxon>Acidobacteriota</taxon>
        <taxon>Terriglobia</taxon>
        <taxon>Terriglobales</taxon>
        <taxon>Acidobacteriaceae</taxon>
        <taxon>Edaphobacter</taxon>
    </lineage>
</organism>
<dbReference type="PANTHER" id="PTHR43065:SF10">
    <property type="entry name" value="PEROXIDE STRESS-ACTIVATED HISTIDINE KINASE MAK3"/>
    <property type="match status" value="1"/>
</dbReference>
<keyword evidence="6" id="KW-0418">Kinase</keyword>